<name>A0A9W9T6P4_9EURO</name>
<sequence length="79" mass="8797">MSSSSGRLDCSRPLTIRVNLRPRNLVSDVADNAEYIGNRLDVSLDRLKVASPDASCRSKEFILGPCWGRGTNGWDQRFV</sequence>
<dbReference type="GeneID" id="83177602"/>
<dbReference type="Proteomes" id="UP001150904">
    <property type="component" value="Unassembled WGS sequence"/>
</dbReference>
<accession>A0A9W9T6P4</accession>
<comment type="caution">
    <text evidence="1">The sequence shown here is derived from an EMBL/GenBank/DDBJ whole genome shotgun (WGS) entry which is preliminary data.</text>
</comment>
<proteinExistence type="predicted"/>
<organism evidence="1 2">
    <name type="scientific">Penicillium cinerascens</name>
    <dbReference type="NCBI Taxonomy" id="70096"/>
    <lineage>
        <taxon>Eukaryota</taxon>
        <taxon>Fungi</taxon>
        <taxon>Dikarya</taxon>
        <taxon>Ascomycota</taxon>
        <taxon>Pezizomycotina</taxon>
        <taxon>Eurotiomycetes</taxon>
        <taxon>Eurotiomycetidae</taxon>
        <taxon>Eurotiales</taxon>
        <taxon>Aspergillaceae</taxon>
        <taxon>Penicillium</taxon>
    </lineage>
</organism>
<reference evidence="1" key="1">
    <citation type="submission" date="2022-12" db="EMBL/GenBank/DDBJ databases">
        <authorList>
            <person name="Petersen C."/>
        </authorList>
    </citation>
    <scope>NUCLEOTIDE SEQUENCE</scope>
    <source>
        <strain evidence="1">IBT 15544</strain>
    </source>
</reference>
<evidence type="ECO:0000313" key="2">
    <source>
        <dbReference type="Proteomes" id="UP001150904"/>
    </source>
</evidence>
<dbReference type="EMBL" id="JAPQKR010000008">
    <property type="protein sequence ID" value="KAJ5211593.1"/>
    <property type="molecule type" value="Genomic_DNA"/>
</dbReference>
<keyword evidence="2" id="KW-1185">Reference proteome</keyword>
<reference evidence="1" key="2">
    <citation type="journal article" date="2023" name="IMA Fungus">
        <title>Comparative genomic study of the Penicillium genus elucidates a diverse pangenome and 15 lateral gene transfer events.</title>
        <authorList>
            <person name="Petersen C."/>
            <person name="Sorensen T."/>
            <person name="Nielsen M.R."/>
            <person name="Sondergaard T.E."/>
            <person name="Sorensen J.L."/>
            <person name="Fitzpatrick D.A."/>
            <person name="Frisvad J.C."/>
            <person name="Nielsen K.L."/>
        </authorList>
    </citation>
    <scope>NUCLEOTIDE SEQUENCE</scope>
    <source>
        <strain evidence="1">IBT 15544</strain>
    </source>
</reference>
<dbReference type="AlphaFoldDB" id="A0A9W9T6P4"/>
<gene>
    <name evidence="1" type="ORF">N7498_003239</name>
</gene>
<evidence type="ECO:0000313" key="1">
    <source>
        <dbReference type="EMBL" id="KAJ5211593.1"/>
    </source>
</evidence>
<protein>
    <submittedName>
        <fullName evidence="1">Uncharacterized protein</fullName>
    </submittedName>
</protein>
<dbReference type="RefSeq" id="XP_058309763.1">
    <property type="nucleotide sequence ID" value="XM_058450301.1"/>
</dbReference>